<evidence type="ECO:0000313" key="3">
    <source>
        <dbReference type="Proteomes" id="UP000478052"/>
    </source>
</evidence>
<sequence length="293" mass="33897">MEDIRPVLNDIRDEERTISVASWLALWDRSIKGDGLTGYYPIYRGDESDRRQWLRTQPSLGGRRRVHHFPLSSLGRSPNKDVALPQRSATPALRRNQLPWRLPPATGADDQRFGIREEFHRTLVAQRKTKQQLPERKRPWSSLRSIRGYWTTSADPSSVFLCVVPANILVLEWVRIYERMTEYIRPVLNNTREQERTMSVASWLARWDRSIKDNGLTGYYPIYRAHLSLDPDADRPRVLSAISTQDESGRRQWLRTQPSLGGRRGAHHFPLSSRLGGPNKDLALPRRSATLSR</sequence>
<accession>A0A6G0ZQ79</accession>
<organism evidence="2 3">
    <name type="scientific">Aphis craccivora</name>
    <name type="common">Cowpea aphid</name>
    <dbReference type="NCBI Taxonomy" id="307492"/>
    <lineage>
        <taxon>Eukaryota</taxon>
        <taxon>Metazoa</taxon>
        <taxon>Ecdysozoa</taxon>
        <taxon>Arthropoda</taxon>
        <taxon>Hexapoda</taxon>
        <taxon>Insecta</taxon>
        <taxon>Pterygota</taxon>
        <taxon>Neoptera</taxon>
        <taxon>Paraneoptera</taxon>
        <taxon>Hemiptera</taxon>
        <taxon>Sternorrhyncha</taxon>
        <taxon>Aphidomorpha</taxon>
        <taxon>Aphidoidea</taxon>
        <taxon>Aphididae</taxon>
        <taxon>Aphidini</taxon>
        <taxon>Aphis</taxon>
        <taxon>Aphis</taxon>
    </lineage>
</organism>
<feature type="region of interest" description="Disordered" evidence="1">
    <location>
        <begin position="257"/>
        <end position="293"/>
    </location>
</feature>
<protein>
    <submittedName>
        <fullName evidence="2">Uncharacterized protein</fullName>
    </submittedName>
</protein>
<proteinExistence type="predicted"/>
<dbReference type="AlphaFoldDB" id="A0A6G0ZQ79"/>
<name>A0A6G0ZQ79_APHCR</name>
<comment type="caution">
    <text evidence="2">The sequence shown here is derived from an EMBL/GenBank/DDBJ whole genome shotgun (WGS) entry which is preliminary data.</text>
</comment>
<evidence type="ECO:0000256" key="1">
    <source>
        <dbReference type="SAM" id="MobiDB-lite"/>
    </source>
</evidence>
<reference evidence="2 3" key="1">
    <citation type="submission" date="2019-08" db="EMBL/GenBank/DDBJ databases">
        <title>Whole genome of Aphis craccivora.</title>
        <authorList>
            <person name="Voronova N.V."/>
            <person name="Shulinski R.S."/>
            <person name="Bandarenka Y.V."/>
            <person name="Zhorov D.G."/>
            <person name="Warner D."/>
        </authorList>
    </citation>
    <scope>NUCLEOTIDE SEQUENCE [LARGE SCALE GENOMIC DNA]</scope>
    <source>
        <strain evidence="2">180601</strain>
        <tissue evidence="2">Whole Body</tissue>
    </source>
</reference>
<dbReference type="EMBL" id="VUJU01000058">
    <property type="protein sequence ID" value="KAF0773473.1"/>
    <property type="molecule type" value="Genomic_DNA"/>
</dbReference>
<gene>
    <name evidence="2" type="ORF">FWK35_00000358</name>
</gene>
<evidence type="ECO:0000313" key="2">
    <source>
        <dbReference type="EMBL" id="KAF0773473.1"/>
    </source>
</evidence>
<dbReference type="Proteomes" id="UP000478052">
    <property type="component" value="Unassembled WGS sequence"/>
</dbReference>
<keyword evidence="3" id="KW-1185">Reference proteome</keyword>